<evidence type="ECO:0008006" key="3">
    <source>
        <dbReference type="Google" id="ProtNLM"/>
    </source>
</evidence>
<comment type="caution">
    <text evidence="1">The sequence shown here is derived from an EMBL/GenBank/DDBJ whole genome shotgun (WGS) entry which is preliminary data.</text>
</comment>
<dbReference type="AlphaFoldDB" id="A0A1J4JCK1"/>
<dbReference type="InterPro" id="IPR011989">
    <property type="entry name" value="ARM-like"/>
</dbReference>
<evidence type="ECO:0000313" key="2">
    <source>
        <dbReference type="Proteomes" id="UP000179807"/>
    </source>
</evidence>
<sequence>MNEETLIAILAATFRGTNSEVLQATNALSSCFTDQNFPNLLFSIIKKNEISFSIRQSAVIQLIRIIILKIIPNDALLSFYLNIGEIIENSPPELYAILRRCSNKLLFLTPLQDPVGVILELFKNNKIKASLFFANSLMKIINTPDQKTLPIYNAFTSHYILLLTQIINENLHSDLFSLIFHFMSRSTTNMLPQILLDQDNLNFWMPQSMKNHINNNLFHYLRFLSNLPTFSTKIHLPHDILELTLYILSNTNDKNCSAMAIKVIYKMISFHLIQFDENTFTNILTNIILPNFAGDNLIEDNHPSQTSCWKDPHDASYFLFQLLINQNNQFTICFYSLFQSIDNDFEKFVCLLDLFSFMTKEFYSINNEHVLSFLQNLVPCFSSEVPDVRAAALKVFSKCNFIFPPEFLCHVICFALANLTDDDSQVRYFSALASSTLINQINDESVITYIYSNTPILTKMNELIMIFIELEKEFQTQMMAASIKKIILFFGKKIQPIIFSIAKEVIELFYYFAASKENGEPSVLLASTINILIEVSEGNPPFVIMLLQALLNSQFLSQIQYPMAFDSIFEILETLLYHSTSFIPEFLQIIPFLYEYLNDNKRFSYFADISPVLEILIWKHHSYFDENILKVILDPLLEYLQNCQKPNEWATAAYIFTKINITTNMNLPQTMNLVYPKMIQIMATSSGYEMEVFYRLIEYFFSYHFTQIVPDHFEILFNIYLEYAQFPSFIDSLIKSFNFIPDNLKITAILSGIATISNHYGENNEYDDLPEYGYDNENEETMITAKWYDEKELLMHFLALCSRIINETGDFPGKEKLIQFVASYTSNNT</sequence>
<dbReference type="RefSeq" id="XP_068349538.1">
    <property type="nucleotide sequence ID" value="XM_068511443.1"/>
</dbReference>
<dbReference type="SUPFAM" id="SSF48371">
    <property type="entry name" value="ARM repeat"/>
    <property type="match status" value="1"/>
</dbReference>
<dbReference type="Gene3D" id="1.25.10.10">
    <property type="entry name" value="Leucine-rich Repeat Variant"/>
    <property type="match status" value="1"/>
</dbReference>
<organism evidence="1 2">
    <name type="scientific">Tritrichomonas foetus</name>
    <dbReference type="NCBI Taxonomy" id="1144522"/>
    <lineage>
        <taxon>Eukaryota</taxon>
        <taxon>Metamonada</taxon>
        <taxon>Parabasalia</taxon>
        <taxon>Tritrichomonadida</taxon>
        <taxon>Tritrichomonadidae</taxon>
        <taxon>Tritrichomonas</taxon>
    </lineage>
</organism>
<evidence type="ECO:0000313" key="1">
    <source>
        <dbReference type="EMBL" id="OHS96401.1"/>
    </source>
</evidence>
<proteinExistence type="predicted"/>
<dbReference type="VEuPathDB" id="TrichDB:TRFO_37477"/>
<keyword evidence="2" id="KW-1185">Reference proteome</keyword>
<name>A0A1J4JCK1_9EUKA</name>
<dbReference type="EMBL" id="MLAK01001180">
    <property type="protein sequence ID" value="OHS96401.1"/>
    <property type="molecule type" value="Genomic_DNA"/>
</dbReference>
<dbReference type="Proteomes" id="UP000179807">
    <property type="component" value="Unassembled WGS sequence"/>
</dbReference>
<dbReference type="InterPro" id="IPR016024">
    <property type="entry name" value="ARM-type_fold"/>
</dbReference>
<gene>
    <name evidence="1" type="ORF">TRFO_37477</name>
</gene>
<dbReference type="GeneID" id="94846147"/>
<protein>
    <recommendedName>
        <fullName evidence="3">Importin N-terminal domain-containing protein</fullName>
    </recommendedName>
</protein>
<reference evidence="1" key="1">
    <citation type="submission" date="2016-10" db="EMBL/GenBank/DDBJ databases">
        <authorList>
            <person name="Benchimol M."/>
            <person name="Almeida L.G."/>
            <person name="Vasconcelos A.T."/>
            <person name="Perreira-Neves A."/>
            <person name="Rosa I.A."/>
            <person name="Tasca T."/>
            <person name="Bogo M.R."/>
            <person name="de Souza W."/>
        </authorList>
    </citation>
    <scope>NUCLEOTIDE SEQUENCE [LARGE SCALE GENOMIC DNA]</scope>
    <source>
        <strain evidence="1">K</strain>
    </source>
</reference>
<accession>A0A1J4JCK1</accession>